<dbReference type="AlphaFoldDB" id="A0A2U8FBW6"/>
<feature type="transmembrane region" description="Helical" evidence="6">
    <location>
        <begin position="12"/>
        <end position="33"/>
    </location>
</feature>
<feature type="transmembrane region" description="Helical" evidence="6">
    <location>
        <begin position="297"/>
        <end position="322"/>
    </location>
</feature>
<feature type="transmembrane region" description="Helical" evidence="6">
    <location>
        <begin position="45"/>
        <end position="76"/>
    </location>
</feature>
<keyword evidence="2" id="KW-1003">Cell membrane</keyword>
<dbReference type="Proteomes" id="UP000244890">
    <property type="component" value="Chromosome"/>
</dbReference>
<evidence type="ECO:0000256" key="3">
    <source>
        <dbReference type="ARBA" id="ARBA00022692"/>
    </source>
</evidence>
<dbReference type="InterPro" id="IPR005495">
    <property type="entry name" value="LptG/LptF_permease"/>
</dbReference>
<evidence type="ECO:0000313" key="7">
    <source>
        <dbReference type="EMBL" id="AWI33699.1"/>
    </source>
</evidence>
<comment type="subcellular location">
    <subcellularLocation>
        <location evidence="1">Cell membrane</location>
        <topology evidence="1">Multi-pass membrane protein</topology>
    </subcellularLocation>
</comment>
<evidence type="ECO:0000256" key="4">
    <source>
        <dbReference type="ARBA" id="ARBA00022989"/>
    </source>
</evidence>
<dbReference type="EMBL" id="CP021886">
    <property type="protein sequence ID" value="AWI33699.1"/>
    <property type="molecule type" value="Genomic_DNA"/>
</dbReference>
<name>A0A2U8FBW6_9HELI</name>
<dbReference type="RefSeq" id="WP_108910583.1">
    <property type="nucleotide sequence ID" value="NZ_CP021886.1"/>
</dbReference>
<dbReference type="GO" id="GO:0015920">
    <property type="term" value="P:lipopolysaccharide transport"/>
    <property type="evidence" value="ECO:0007669"/>
    <property type="project" value="TreeGrafter"/>
</dbReference>
<proteinExistence type="predicted"/>
<protein>
    <submittedName>
        <fullName evidence="7">Permease</fullName>
    </submittedName>
</protein>
<evidence type="ECO:0000256" key="6">
    <source>
        <dbReference type="SAM" id="Phobius"/>
    </source>
</evidence>
<gene>
    <name evidence="7" type="ORF">CDV25_02160</name>
</gene>
<evidence type="ECO:0000256" key="1">
    <source>
        <dbReference type="ARBA" id="ARBA00004651"/>
    </source>
</evidence>
<keyword evidence="5 6" id="KW-0472">Membrane</keyword>
<keyword evidence="3 6" id="KW-0812">Transmembrane</keyword>
<sequence>MSLFYRYISFSYMRYFLILFIALECFFVFIDLIKFVDEFPNSANLIVLLIAYDFIYASGFILPLALILAQIVLINAMLRNSQWTAFLALGYSRFNIFAPIFFISFVIIFAFIGLNATPFAYAKEKIELIIERGYVGSYKSNVLLKYQQYYIYFEKIFPLLQSAEGVRVYEFNPQTLLIDKVIQSQRAIFTGEEWKLENVKITTLPKDLKLGQTPIVVEYQESYTILEGFKPKILDNIYEKQGNISLIDAYEAIQLLAQQGINTQKLRASFYVLLLFPLFAPLMMIALSRFTPDCNRYIHLGMMTFGMILSLLLLWGIFFILSRLAISGFLLPEIGILFPFVMFIVVGGWIFLRLLKG</sequence>
<feature type="transmembrane region" description="Helical" evidence="6">
    <location>
        <begin position="270"/>
        <end position="291"/>
    </location>
</feature>
<accession>A0A2U8FBW6</accession>
<dbReference type="Pfam" id="PF03739">
    <property type="entry name" value="LptF_LptG"/>
    <property type="match status" value="1"/>
</dbReference>
<feature type="transmembrane region" description="Helical" evidence="6">
    <location>
        <begin position="96"/>
        <end position="122"/>
    </location>
</feature>
<dbReference type="PANTHER" id="PTHR33529">
    <property type="entry name" value="SLR0882 PROTEIN-RELATED"/>
    <property type="match status" value="1"/>
</dbReference>
<evidence type="ECO:0000313" key="8">
    <source>
        <dbReference type="Proteomes" id="UP000244890"/>
    </source>
</evidence>
<feature type="transmembrane region" description="Helical" evidence="6">
    <location>
        <begin position="334"/>
        <end position="352"/>
    </location>
</feature>
<dbReference type="PANTHER" id="PTHR33529:SF6">
    <property type="entry name" value="YJGP_YJGQ FAMILY PERMEASE"/>
    <property type="match status" value="1"/>
</dbReference>
<evidence type="ECO:0000256" key="2">
    <source>
        <dbReference type="ARBA" id="ARBA00022475"/>
    </source>
</evidence>
<evidence type="ECO:0000256" key="5">
    <source>
        <dbReference type="ARBA" id="ARBA00023136"/>
    </source>
</evidence>
<dbReference type="KEGG" id="had:CDV25_02160"/>
<keyword evidence="4 6" id="KW-1133">Transmembrane helix</keyword>
<reference evidence="7 8" key="1">
    <citation type="submission" date="2017-06" db="EMBL/GenBank/DDBJ databases">
        <title>Complete genome of Helicobacter apodemus.</title>
        <authorList>
            <person name="Cho S."/>
        </authorList>
    </citation>
    <scope>NUCLEOTIDE SEQUENCE [LARGE SCALE GENOMIC DNA]</scope>
    <source>
        <strain evidence="8">SNUVETPUB-15-01</strain>
    </source>
</reference>
<dbReference type="GO" id="GO:0043190">
    <property type="term" value="C:ATP-binding cassette (ABC) transporter complex"/>
    <property type="evidence" value="ECO:0007669"/>
    <property type="project" value="TreeGrafter"/>
</dbReference>
<organism evidence="7 8">
    <name type="scientific">Helicobacter apodemus</name>
    <dbReference type="NCBI Taxonomy" id="135569"/>
    <lineage>
        <taxon>Bacteria</taxon>
        <taxon>Pseudomonadati</taxon>
        <taxon>Campylobacterota</taxon>
        <taxon>Epsilonproteobacteria</taxon>
        <taxon>Campylobacterales</taxon>
        <taxon>Helicobacteraceae</taxon>
        <taxon>Helicobacter</taxon>
    </lineage>
</organism>
<dbReference type="OrthoDB" id="5372305at2"/>